<organism evidence="2 3">
    <name type="scientific">Mannheimia granulomatis</name>
    <dbReference type="NCBI Taxonomy" id="85402"/>
    <lineage>
        <taxon>Bacteria</taxon>
        <taxon>Pseudomonadati</taxon>
        <taxon>Pseudomonadota</taxon>
        <taxon>Gammaproteobacteria</taxon>
        <taxon>Pasteurellales</taxon>
        <taxon>Pasteurellaceae</taxon>
        <taxon>Mannheimia</taxon>
    </lineage>
</organism>
<dbReference type="PATRIC" id="fig|1450449.3.peg.1576"/>
<dbReference type="Pfam" id="PF06226">
    <property type="entry name" value="DUF1007"/>
    <property type="match status" value="1"/>
</dbReference>
<dbReference type="RefSeq" id="WP_042803311.1">
    <property type="nucleotide sequence ID" value="NZ_AVSP01000003.1"/>
</dbReference>
<name>A0A011NBT7_9PAST</name>
<proteinExistence type="predicted"/>
<dbReference type="OrthoDB" id="5781652at2"/>
<evidence type="ECO:0000313" key="2">
    <source>
        <dbReference type="EMBL" id="EXI62042.1"/>
    </source>
</evidence>
<evidence type="ECO:0000313" key="3">
    <source>
        <dbReference type="Proteomes" id="UP000054123"/>
    </source>
</evidence>
<dbReference type="STRING" id="1122190.GCA_000621105_00544"/>
<protein>
    <submittedName>
        <fullName evidence="2">ABC transporter substrate-binding protein</fullName>
    </submittedName>
</protein>
<dbReference type="InterPro" id="IPR016537">
    <property type="entry name" value="UCP008159_ABC"/>
</dbReference>
<evidence type="ECO:0000256" key="1">
    <source>
        <dbReference type="SAM" id="SignalP"/>
    </source>
</evidence>
<dbReference type="Proteomes" id="UP000054123">
    <property type="component" value="Unassembled WGS sequence"/>
</dbReference>
<gene>
    <name evidence="2" type="ORF">AK33_07980</name>
</gene>
<keyword evidence="3" id="KW-1185">Reference proteome</keyword>
<accession>A0A011NBT7</accession>
<dbReference type="PIRSF" id="PIRSF008159">
    <property type="entry name" value="UCP008159_ABC"/>
    <property type="match status" value="1"/>
</dbReference>
<reference evidence="2 3" key="1">
    <citation type="journal article" date="2014" name="Genome Announc.">
        <title>Genome Sequence of a Presumptive Mannheimia haemolytica Strain with an A1/A6-Cross-Reactive Serotype from a White-Tailed Deer (Odocoileus virginianus).</title>
        <authorList>
            <person name="Lawrence P.K."/>
            <person name="Bey R.F."/>
            <person name="Wiener B."/>
            <person name="Kittichotirat W."/>
            <person name="Bumgarner R.E."/>
        </authorList>
    </citation>
    <scope>NUCLEOTIDE SEQUENCE [LARGE SCALE GENOMIC DNA]</scope>
    <source>
        <strain evidence="2 3">PKL10</strain>
    </source>
</reference>
<feature type="signal peptide" evidence="1">
    <location>
        <begin position="1"/>
        <end position="21"/>
    </location>
</feature>
<comment type="caution">
    <text evidence="2">The sequence shown here is derived from an EMBL/GenBank/DDBJ whole genome shotgun (WGS) entry which is preliminary data.</text>
</comment>
<keyword evidence="1" id="KW-0732">Signal</keyword>
<sequence>MKLVKIFIVACVSLYVSQALAHPHSFVDLKNRIIVEDSLLKSFQMEWMLDEISSSELIYELQNSVDKEKTKKDITAEMVQSAVQNHYFSTLYDSKNQPIKFTTKPTETRFDIKGNRVVFYITFHLSKPYNLKQNQARFYTYEPSYYISMEYNSAKDISISNTVCKAKLVLPQVDSKLRLYASGLDKNQSPDIPENVDYSLGAQFAQKVEIICE</sequence>
<dbReference type="EMBL" id="JANJ01000005">
    <property type="protein sequence ID" value="EXI62042.1"/>
    <property type="molecule type" value="Genomic_DNA"/>
</dbReference>
<dbReference type="AlphaFoldDB" id="A0A011NBT7"/>
<feature type="chain" id="PRO_5001461150" evidence="1">
    <location>
        <begin position="22"/>
        <end position="213"/>
    </location>
</feature>
<dbReference type="InterPro" id="IPR010412">
    <property type="entry name" value="DUF1007"/>
</dbReference>